<evidence type="ECO:0000259" key="9">
    <source>
        <dbReference type="SMART" id="SM00322"/>
    </source>
</evidence>
<dbReference type="SUPFAM" id="SSF103481">
    <property type="entry name" value="Multidrug resistance efflux transporter EmrE"/>
    <property type="match status" value="1"/>
</dbReference>
<dbReference type="AlphaFoldDB" id="A0A915EXH6"/>
<dbReference type="InterPro" id="IPR036612">
    <property type="entry name" value="KH_dom_type_1_sf"/>
</dbReference>
<feature type="transmembrane region" description="Helical" evidence="8">
    <location>
        <begin position="678"/>
        <end position="702"/>
    </location>
</feature>
<dbReference type="WBParaSite" id="maker-E.canG7_contigs_4913-snap-gene-0.62-mRNA-1">
    <property type="protein sequence ID" value="maker-E.canG7_contigs_4913-snap-gene-0.62-mRNA-1"/>
    <property type="gene ID" value="EcG7_01657"/>
</dbReference>
<feature type="domain" description="K Homology" evidence="9">
    <location>
        <begin position="66"/>
        <end position="139"/>
    </location>
</feature>
<evidence type="ECO:0000313" key="11">
    <source>
        <dbReference type="WBParaSite" id="maker-E.canG7_contigs_4913-snap-gene-0.62-mRNA-1"/>
    </source>
</evidence>
<evidence type="ECO:0000256" key="6">
    <source>
        <dbReference type="PROSITE-ProRule" id="PRU00117"/>
    </source>
</evidence>
<feature type="region of interest" description="Disordered" evidence="7">
    <location>
        <begin position="963"/>
        <end position="982"/>
    </location>
</feature>
<feature type="transmembrane region" description="Helical" evidence="8">
    <location>
        <begin position="613"/>
        <end position="635"/>
    </location>
</feature>
<dbReference type="InterPro" id="IPR047275">
    <property type="entry name" value="KH-I_NOVA_rpt1"/>
</dbReference>
<feature type="transmembrane region" description="Helical" evidence="8">
    <location>
        <begin position="853"/>
        <end position="873"/>
    </location>
</feature>
<dbReference type="CDD" id="cd22435">
    <property type="entry name" value="KH-I_NOVA_rpt1"/>
    <property type="match status" value="1"/>
</dbReference>
<dbReference type="GO" id="GO:0016020">
    <property type="term" value="C:membrane"/>
    <property type="evidence" value="ECO:0007669"/>
    <property type="project" value="UniProtKB-SubCell"/>
</dbReference>
<feature type="domain" description="K Homology" evidence="9">
    <location>
        <begin position="158"/>
        <end position="216"/>
    </location>
</feature>
<feature type="compositionally biased region" description="Polar residues" evidence="7">
    <location>
        <begin position="403"/>
        <end position="419"/>
    </location>
</feature>
<dbReference type="PANTHER" id="PTHR12570:SF92">
    <property type="entry name" value="SPICHTHYIN, ISOFORM B"/>
    <property type="match status" value="1"/>
</dbReference>
<evidence type="ECO:0000256" key="1">
    <source>
        <dbReference type="ARBA" id="ARBA00004141"/>
    </source>
</evidence>
<evidence type="ECO:0000256" key="4">
    <source>
        <dbReference type="ARBA" id="ARBA00022989"/>
    </source>
</evidence>
<dbReference type="Proteomes" id="UP000887562">
    <property type="component" value="Unplaced"/>
</dbReference>
<feature type="region of interest" description="Disordered" evidence="7">
    <location>
        <begin position="395"/>
        <end position="460"/>
    </location>
</feature>
<reference evidence="11" key="1">
    <citation type="submission" date="2022-11" db="UniProtKB">
        <authorList>
            <consortium name="WormBaseParasite"/>
        </authorList>
    </citation>
    <scope>IDENTIFICATION</scope>
</reference>
<dbReference type="GO" id="GO:0003723">
    <property type="term" value="F:RNA binding"/>
    <property type="evidence" value="ECO:0007669"/>
    <property type="project" value="UniProtKB-UniRule"/>
</dbReference>
<dbReference type="GO" id="GO:0015095">
    <property type="term" value="F:magnesium ion transmembrane transporter activity"/>
    <property type="evidence" value="ECO:0007669"/>
    <property type="project" value="InterPro"/>
</dbReference>
<dbReference type="SUPFAM" id="SSF54791">
    <property type="entry name" value="Eukaryotic type KH-domain (KH-domain type I)"/>
    <property type="match status" value="2"/>
</dbReference>
<dbReference type="InterPro" id="IPR004087">
    <property type="entry name" value="KH_dom"/>
</dbReference>
<dbReference type="CDD" id="cd22436">
    <property type="entry name" value="KH-I_NOVA_rpt2"/>
    <property type="match status" value="1"/>
</dbReference>
<feature type="compositionally biased region" description="Low complexity" evidence="7">
    <location>
        <begin position="420"/>
        <end position="432"/>
    </location>
</feature>
<feature type="region of interest" description="Disordered" evidence="7">
    <location>
        <begin position="233"/>
        <end position="293"/>
    </location>
</feature>
<feature type="transmembrane region" description="Helical" evidence="8">
    <location>
        <begin position="783"/>
        <end position="807"/>
    </location>
</feature>
<protein>
    <submittedName>
        <fullName evidence="11">K Homology domain-containing protein</fullName>
    </submittedName>
</protein>
<keyword evidence="3 8" id="KW-0812">Transmembrane</keyword>
<comment type="similarity">
    <text evidence="2">Belongs to the NIPA family.</text>
</comment>
<accession>A0A915EXH6</accession>
<feature type="transmembrane region" description="Helical" evidence="8">
    <location>
        <begin position="655"/>
        <end position="672"/>
    </location>
</feature>
<dbReference type="InterPro" id="IPR008521">
    <property type="entry name" value="Mg_trans_NIPA"/>
</dbReference>
<keyword evidence="5 8" id="KW-0472">Membrane</keyword>
<evidence type="ECO:0000256" key="2">
    <source>
        <dbReference type="ARBA" id="ARBA00007230"/>
    </source>
</evidence>
<dbReference type="InterPro" id="IPR004088">
    <property type="entry name" value="KH_dom_type_1"/>
</dbReference>
<feature type="compositionally biased region" description="Low complexity" evidence="7">
    <location>
        <begin position="440"/>
        <end position="451"/>
    </location>
</feature>
<evidence type="ECO:0000256" key="3">
    <source>
        <dbReference type="ARBA" id="ARBA00022692"/>
    </source>
</evidence>
<sequence length="1036" mass="110879">MVIPCYKTHELEARFMSGNDFKMTSVGEAELPTASDSDVRDESAEDVEVDVPQSKDFSLVKQCKIDNAHLKILVPSVAAGAIIGKNGEAITNIQNCTGAKVKMSKANDFYPGTNERVCLIIGTTAAITEVYDYISEKIYEKPETASRMVADGRVPYERHKQVKILVPNSTAGMIIGKGGSFIKEIKSKTGAFIQVSQKSREMSLAERCITVGDVTGPVASAYPTGSPYALFSAPPAGPPHHHPSTTSGLSSCSPPGRCFMHPLQQQQHHHSGGGAASCGGPLSSPTAANGRVEASAAVSRRVLNGRGTAPQSLLGAASLPHGRGAGGASLWSSPTSPPFPISLDAVRGLLHSTGFTEDAMEEITRAMRVLNAYGLLSLTSLASWVGFGGGGCGGNGSRPGVSPQLTTVSPPTQPPQEATASSSPFGSPAFQSAPPPAPQQQPKQQQQPSSPVDTYYRPQDNGNYIESLAEQMDLSGEPLQMVNRAQRSAKNHRLHRRVHNANDQHIIPCRVFATNRCAGIAAGAAIPKVRCTLVSHGRMDARSASSCVCARCGIRSACARGERGRVLGPTSFSIACIDQMQVWTQIRWRSLQHIKSLLDQLKCGGKKMSQSDVHFYIGLSLALASTIFIGCSFIVKKIALRRLAATGTRAGDGGYQYLCDWVWWLGLILMGLGEAANFAGYTFAPASLVTPMGGLSVLVSAVFSSHFLGERLNFIGKIGCVVCICGSTMVVLHAPKEQEVQSLHELSIKVMDPGFLTYAIAVAIAGIVSIFVIAPKFGTRNPLVFVFISGSIGSLSVMACKGIGLGFKEAIEYGILAILRQWIFWFFLIGLVFCLTVQLNYLNRALDIFNTSIVTPLLYVFFTAFVLIASTILFKEGSSLSPTDYIGNAVGLICIVSGIVLLTLFRDMNVSLGDLVKDFMGPVPTRVVHLSGDLSFKHRFSPTWCKRKGRGLSDETYTLLSTSNECSGSNESSHSSSPNHDMIEYPKLEHHHQGVHQRTGSGASAFNFASVAATTENYSTVSEAANINHSTIWTSM</sequence>
<feature type="transmembrane region" description="Helical" evidence="8">
    <location>
        <begin position="755"/>
        <end position="774"/>
    </location>
</feature>
<dbReference type="Pfam" id="PF05653">
    <property type="entry name" value="Mg_trans_NIPA"/>
    <property type="match status" value="1"/>
</dbReference>
<name>A0A915EXH6_9CEST</name>
<keyword evidence="4 8" id="KW-1133">Transmembrane helix</keyword>
<dbReference type="Pfam" id="PF00013">
    <property type="entry name" value="KH_1"/>
    <property type="match status" value="2"/>
</dbReference>
<evidence type="ECO:0000313" key="10">
    <source>
        <dbReference type="Proteomes" id="UP000887562"/>
    </source>
</evidence>
<feature type="compositionally biased region" description="Low complexity" evidence="7">
    <location>
        <begin position="963"/>
        <end position="977"/>
    </location>
</feature>
<evidence type="ECO:0000256" key="5">
    <source>
        <dbReference type="ARBA" id="ARBA00023136"/>
    </source>
</evidence>
<keyword evidence="6" id="KW-0694">RNA-binding</keyword>
<dbReference type="InterPro" id="IPR037185">
    <property type="entry name" value="EmrE-like"/>
</dbReference>
<feature type="transmembrane region" description="Helical" evidence="8">
    <location>
        <begin position="885"/>
        <end position="905"/>
    </location>
</feature>
<dbReference type="InterPro" id="IPR047276">
    <property type="entry name" value="KH-I_NOVA_rpt2"/>
</dbReference>
<feature type="transmembrane region" description="Helical" evidence="8">
    <location>
        <begin position="714"/>
        <end position="735"/>
    </location>
</feature>
<dbReference type="PROSITE" id="PS50084">
    <property type="entry name" value="KH_TYPE_1"/>
    <property type="match status" value="2"/>
</dbReference>
<feature type="transmembrane region" description="Helical" evidence="8">
    <location>
        <begin position="822"/>
        <end position="841"/>
    </location>
</feature>
<dbReference type="SMART" id="SM00322">
    <property type="entry name" value="KH"/>
    <property type="match status" value="2"/>
</dbReference>
<dbReference type="Gene3D" id="3.30.1370.10">
    <property type="entry name" value="K Homology domain, type 1"/>
    <property type="match status" value="2"/>
</dbReference>
<proteinExistence type="inferred from homology"/>
<dbReference type="PANTHER" id="PTHR12570">
    <property type="match status" value="1"/>
</dbReference>
<comment type="subcellular location">
    <subcellularLocation>
        <location evidence="1">Membrane</location>
        <topology evidence="1">Multi-pass membrane protein</topology>
    </subcellularLocation>
</comment>
<evidence type="ECO:0000256" key="8">
    <source>
        <dbReference type="SAM" id="Phobius"/>
    </source>
</evidence>
<keyword evidence="10" id="KW-1185">Reference proteome</keyword>
<evidence type="ECO:0000256" key="7">
    <source>
        <dbReference type="SAM" id="MobiDB-lite"/>
    </source>
</evidence>
<organism evidence="10 11">
    <name type="scientific">Echinococcus canadensis</name>
    <dbReference type="NCBI Taxonomy" id="519352"/>
    <lineage>
        <taxon>Eukaryota</taxon>
        <taxon>Metazoa</taxon>
        <taxon>Spiralia</taxon>
        <taxon>Lophotrochozoa</taxon>
        <taxon>Platyhelminthes</taxon>
        <taxon>Cestoda</taxon>
        <taxon>Eucestoda</taxon>
        <taxon>Cyclophyllidea</taxon>
        <taxon>Taeniidae</taxon>
        <taxon>Echinococcus</taxon>
        <taxon>Echinococcus canadensis group</taxon>
    </lineage>
</organism>